<dbReference type="CDD" id="cd23509">
    <property type="entry name" value="Gnk2-like"/>
    <property type="match status" value="2"/>
</dbReference>
<dbReference type="PROSITE" id="PS00108">
    <property type="entry name" value="PROTEIN_KINASE_ST"/>
    <property type="match status" value="1"/>
</dbReference>
<evidence type="ECO:0000256" key="13">
    <source>
        <dbReference type="ARBA" id="ARBA00023136"/>
    </source>
</evidence>
<keyword evidence="7 19" id="KW-0732">Signal</keyword>
<evidence type="ECO:0000256" key="1">
    <source>
        <dbReference type="ARBA" id="ARBA00004251"/>
    </source>
</evidence>
<proteinExistence type="inferred from homology"/>
<evidence type="ECO:0000256" key="5">
    <source>
        <dbReference type="ARBA" id="ARBA00022679"/>
    </source>
</evidence>
<dbReference type="Pfam" id="PF01657">
    <property type="entry name" value="Stress-antifung"/>
    <property type="match status" value="2"/>
</dbReference>
<feature type="binding site" evidence="16">
    <location>
        <position position="363"/>
    </location>
    <ligand>
        <name>ATP</name>
        <dbReference type="ChEBI" id="CHEBI:30616"/>
    </ligand>
</feature>
<gene>
    <name evidence="22" type="ORF">URODEC1_LOCUS11554</name>
</gene>
<keyword evidence="13 18" id="KW-0472">Membrane</keyword>
<dbReference type="InterPro" id="IPR008271">
    <property type="entry name" value="Ser/Thr_kinase_AS"/>
</dbReference>
<keyword evidence="14" id="KW-0675">Receptor</keyword>
<evidence type="ECO:0000256" key="3">
    <source>
        <dbReference type="ARBA" id="ARBA00010217"/>
    </source>
</evidence>
<evidence type="ECO:0000259" key="21">
    <source>
        <dbReference type="PROSITE" id="PS51473"/>
    </source>
</evidence>
<feature type="region of interest" description="Disordered" evidence="17">
    <location>
        <begin position="296"/>
        <end position="316"/>
    </location>
</feature>
<sequence length="666" mass="73163">MASRHLLVFLATVSMLFVMVSGRWRPSGWGGISCTRKGNLYVDGSKYKENLDQLLATLPAAAVDNGWFYKGSAGSGADEVFGLIMCFADRNATQCRECLADAAEGVKEACQGIRNVTAAYDACVLRYSAAPIPATADPGTFYSKSLYGEPVTSQGLDDALLRLMAKLMAAVTASPLLVANVSSPYSRSQMMYGLAQCTRDLNASECTRCISHYIGRLRVLFRDQIGGAIKGHSCYLRYQVGAFEITLPPMLPHHHEPSSSSKTGLVIGLSIGGAFMVVLASLIWLHCFRRQKREQDEEEGDSLLDNPAMDAEFKRGTGPKRFRYSELADATDNFSDHKKLGQGGFGSVYRGFLMEMNLHVAIKRVSKRSRQGRREYASEVKIISRLGHRNLVQLIGWCHDSAELLLVYELMPNGSLDTHLYSSNDADLLSWPQRHEIVLGLGSALLYLHQDCAQCVLHRDIKPSNVMLDASFTAKLGDFGLSRLVDHGHRSHTTTAVAGTIGYMDPDPDYMINGRASAESDVYSFGVVLLEIACGRQPPVARHREDDREDDVIHIVQWVWEFYGRGVILDAADVRLKGVFDAGEMKTVMVVGLWCAHPDRGVRPTIRQAVNVLREEASLPSLPARMPVPTNVPVPLGLLNSVPSLAEADSDSARTPTTYVTALKLD</sequence>
<evidence type="ECO:0000256" key="4">
    <source>
        <dbReference type="ARBA" id="ARBA00022475"/>
    </source>
</evidence>
<dbReference type="InterPro" id="IPR050528">
    <property type="entry name" value="L-type_Lectin-RKs"/>
</dbReference>
<keyword evidence="12 18" id="KW-1133">Transmembrane helix</keyword>
<evidence type="ECO:0000256" key="19">
    <source>
        <dbReference type="SAM" id="SignalP"/>
    </source>
</evidence>
<keyword evidence="5" id="KW-0808">Transferase</keyword>
<dbReference type="GO" id="GO:0005886">
    <property type="term" value="C:plasma membrane"/>
    <property type="evidence" value="ECO:0007669"/>
    <property type="project" value="UniProtKB-SubCell"/>
</dbReference>
<dbReference type="InterPro" id="IPR038408">
    <property type="entry name" value="GNK2_sf"/>
</dbReference>
<protein>
    <submittedName>
        <fullName evidence="22">Uncharacterized protein</fullName>
    </submittedName>
</protein>
<evidence type="ECO:0000256" key="17">
    <source>
        <dbReference type="SAM" id="MobiDB-lite"/>
    </source>
</evidence>
<feature type="chain" id="PRO_5044772255" evidence="19">
    <location>
        <begin position="23"/>
        <end position="666"/>
    </location>
</feature>
<keyword evidence="10" id="KW-0418">Kinase</keyword>
<dbReference type="FunFam" id="1.10.510.10:FF:000240">
    <property type="entry name" value="Lectin-domain containing receptor kinase A4.3"/>
    <property type="match status" value="1"/>
</dbReference>
<dbReference type="Gene3D" id="3.30.430.20">
    <property type="entry name" value="Gnk2 domain, C-X8-C-X2-C motif"/>
    <property type="match status" value="2"/>
</dbReference>
<comment type="similarity">
    <text evidence="2">In the N-terminal section; belongs to the leguminous lectin family.</text>
</comment>
<keyword evidence="9 16" id="KW-0547">Nucleotide-binding</keyword>
<evidence type="ECO:0000256" key="10">
    <source>
        <dbReference type="ARBA" id="ARBA00022777"/>
    </source>
</evidence>
<evidence type="ECO:0000256" key="2">
    <source>
        <dbReference type="ARBA" id="ARBA00008536"/>
    </source>
</evidence>
<dbReference type="AlphaFoldDB" id="A0ABC8WA25"/>
<dbReference type="SMART" id="SM00220">
    <property type="entry name" value="S_TKc"/>
    <property type="match status" value="1"/>
</dbReference>
<keyword evidence="11 16" id="KW-0067">ATP-binding</keyword>
<evidence type="ECO:0000256" key="8">
    <source>
        <dbReference type="ARBA" id="ARBA00022737"/>
    </source>
</evidence>
<evidence type="ECO:0000256" key="11">
    <source>
        <dbReference type="ARBA" id="ARBA00022840"/>
    </source>
</evidence>
<dbReference type="InterPro" id="IPR011009">
    <property type="entry name" value="Kinase-like_dom_sf"/>
</dbReference>
<dbReference type="SUPFAM" id="SSF56112">
    <property type="entry name" value="Protein kinase-like (PK-like)"/>
    <property type="match status" value="1"/>
</dbReference>
<dbReference type="GO" id="GO:0002229">
    <property type="term" value="P:defense response to oomycetes"/>
    <property type="evidence" value="ECO:0007669"/>
    <property type="project" value="UniProtKB-ARBA"/>
</dbReference>
<organism evidence="22 23">
    <name type="scientific">Urochloa decumbens</name>
    <dbReference type="NCBI Taxonomy" id="240449"/>
    <lineage>
        <taxon>Eukaryota</taxon>
        <taxon>Viridiplantae</taxon>
        <taxon>Streptophyta</taxon>
        <taxon>Embryophyta</taxon>
        <taxon>Tracheophyta</taxon>
        <taxon>Spermatophyta</taxon>
        <taxon>Magnoliopsida</taxon>
        <taxon>Liliopsida</taxon>
        <taxon>Poales</taxon>
        <taxon>Poaceae</taxon>
        <taxon>PACMAD clade</taxon>
        <taxon>Panicoideae</taxon>
        <taxon>Panicodae</taxon>
        <taxon>Paniceae</taxon>
        <taxon>Melinidinae</taxon>
        <taxon>Urochloa</taxon>
    </lineage>
</organism>
<evidence type="ECO:0000256" key="18">
    <source>
        <dbReference type="SAM" id="Phobius"/>
    </source>
</evidence>
<keyword evidence="4" id="KW-1003">Cell membrane</keyword>
<dbReference type="FunFam" id="3.30.200.20:FF:000168">
    <property type="entry name" value="L-type lectin-domain containing receptor kinase IX.1"/>
    <property type="match status" value="1"/>
</dbReference>
<keyword evidence="23" id="KW-1185">Reference proteome</keyword>
<dbReference type="GO" id="GO:0005524">
    <property type="term" value="F:ATP binding"/>
    <property type="evidence" value="ECO:0007669"/>
    <property type="project" value="UniProtKB-UniRule"/>
</dbReference>
<dbReference type="Gene3D" id="1.10.510.10">
    <property type="entry name" value="Transferase(Phosphotransferase) domain 1"/>
    <property type="match status" value="1"/>
</dbReference>
<feature type="domain" description="Gnk2-homologous" evidence="21">
    <location>
        <begin position="138"/>
        <end position="243"/>
    </location>
</feature>
<dbReference type="PROSITE" id="PS00107">
    <property type="entry name" value="PROTEIN_KINASE_ATP"/>
    <property type="match status" value="1"/>
</dbReference>
<keyword evidence="8" id="KW-0677">Repeat</keyword>
<dbReference type="GO" id="GO:0016301">
    <property type="term" value="F:kinase activity"/>
    <property type="evidence" value="ECO:0007669"/>
    <property type="project" value="UniProtKB-KW"/>
</dbReference>
<dbReference type="Pfam" id="PF00069">
    <property type="entry name" value="Pkinase"/>
    <property type="match status" value="1"/>
</dbReference>
<evidence type="ECO:0000256" key="16">
    <source>
        <dbReference type="PROSITE-ProRule" id="PRU10141"/>
    </source>
</evidence>
<evidence type="ECO:0000256" key="12">
    <source>
        <dbReference type="ARBA" id="ARBA00022989"/>
    </source>
</evidence>
<dbReference type="InterPro" id="IPR002902">
    <property type="entry name" value="GNK2"/>
</dbReference>
<dbReference type="Gene3D" id="3.30.200.20">
    <property type="entry name" value="Phosphorylase Kinase, domain 1"/>
    <property type="match status" value="1"/>
</dbReference>
<keyword evidence="6 18" id="KW-0812">Transmembrane</keyword>
<accession>A0ABC8WA25</accession>
<dbReference type="InterPro" id="IPR000719">
    <property type="entry name" value="Prot_kinase_dom"/>
</dbReference>
<feature type="domain" description="Gnk2-homologous" evidence="21">
    <location>
        <begin position="28"/>
        <end position="132"/>
    </location>
</feature>
<evidence type="ECO:0000256" key="15">
    <source>
        <dbReference type="ARBA" id="ARBA00023180"/>
    </source>
</evidence>
<keyword evidence="15" id="KW-0325">Glycoprotein</keyword>
<reference evidence="22" key="1">
    <citation type="submission" date="2024-10" db="EMBL/GenBank/DDBJ databases">
        <authorList>
            <person name="Ryan C."/>
        </authorList>
    </citation>
    <scope>NUCLEOTIDE SEQUENCE [LARGE SCALE GENOMIC DNA]</scope>
</reference>
<feature type="domain" description="Protein kinase" evidence="20">
    <location>
        <begin position="334"/>
        <end position="622"/>
    </location>
</feature>
<feature type="signal peptide" evidence="19">
    <location>
        <begin position="1"/>
        <end position="22"/>
    </location>
</feature>
<dbReference type="PROSITE" id="PS51473">
    <property type="entry name" value="GNK2"/>
    <property type="match status" value="2"/>
</dbReference>
<dbReference type="PANTHER" id="PTHR27007">
    <property type="match status" value="1"/>
</dbReference>
<comment type="subcellular location">
    <subcellularLocation>
        <location evidence="1">Cell membrane</location>
        <topology evidence="1">Single-pass type I membrane protein</topology>
    </subcellularLocation>
</comment>
<evidence type="ECO:0000259" key="20">
    <source>
        <dbReference type="PROSITE" id="PS50011"/>
    </source>
</evidence>
<evidence type="ECO:0000256" key="9">
    <source>
        <dbReference type="ARBA" id="ARBA00022741"/>
    </source>
</evidence>
<comment type="similarity">
    <text evidence="3">In the C-terminal section; belongs to the protein kinase superfamily. Ser/Thr protein kinase family.</text>
</comment>
<evidence type="ECO:0000256" key="14">
    <source>
        <dbReference type="ARBA" id="ARBA00023170"/>
    </source>
</evidence>
<dbReference type="Proteomes" id="UP001497457">
    <property type="component" value="Chromosome 12b"/>
</dbReference>
<evidence type="ECO:0000313" key="22">
    <source>
        <dbReference type="EMBL" id="CAL4905226.1"/>
    </source>
</evidence>
<dbReference type="EMBL" id="OZ075122">
    <property type="protein sequence ID" value="CAL4905226.1"/>
    <property type="molecule type" value="Genomic_DNA"/>
</dbReference>
<name>A0ABC8WA25_9POAL</name>
<dbReference type="InterPro" id="IPR017441">
    <property type="entry name" value="Protein_kinase_ATP_BS"/>
</dbReference>
<dbReference type="PROSITE" id="PS50011">
    <property type="entry name" value="PROTEIN_KINASE_DOM"/>
    <property type="match status" value="1"/>
</dbReference>
<evidence type="ECO:0000313" key="23">
    <source>
        <dbReference type="Proteomes" id="UP001497457"/>
    </source>
</evidence>
<evidence type="ECO:0000256" key="6">
    <source>
        <dbReference type="ARBA" id="ARBA00022692"/>
    </source>
</evidence>
<evidence type="ECO:0000256" key="7">
    <source>
        <dbReference type="ARBA" id="ARBA00022729"/>
    </source>
</evidence>
<feature type="transmembrane region" description="Helical" evidence="18">
    <location>
        <begin position="265"/>
        <end position="285"/>
    </location>
</feature>